<keyword evidence="1" id="KW-1133">Transmembrane helix</keyword>
<reference evidence="3" key="1">
    <citation type="submission" date="2018-05" db="EMBL/GenBank/DDBJ databases">
        <title>Zavarzinia sp. HR-AS.</title>
        <authorList>
            <person name="Lee Y."/>
            <person name="Jeon C.O."/>
        </authorList>
    </citation>
    <scope>NUCLEOTIDE SEQUENCE [LARGE SCALE GENOMIC DNA]</scope>
    <source>
        <strain evidence="3">DSM 1231</strain>
    </source>
</reference>
<feature type="transmembrane region" description="Helical" evidence="1">
    <location>
        <begin position="99"/>
        <end position="117"/>
    </location>
</feature>
<evidence type="ECO:0000256" key="1">
    <source>
        <dbReference type="SAM" id="Phobius"/>
    </source>
</evidence>
<comment type="caution">
    <text evidence="2">The sequence shown here is derived from an EMBL/GenBank/DDBJ whole genome shotgun (WGS) entry which is preliminary data.</text>
</comment>
<proteinExistence type="predicted"/>
<organism evidence="2 3">
    <name type="scientific">Zavarzinia compransoris</name>
    <dbReference type="NCBI Taxonomy" id="1264899"/>
    <lineage>
        <taxon>Bacteria</taxon>
        <taxon>Pseudomonadati</taxon>
        <taxon>Pseudomonadota</taxon>
        <taxon>Alphaproteobacteria</taxon>
        <taxon>Rhodospirillales</taxon>
        <taxon>Zavarziniaceae</taxon>
        <taxon>Zavarzinia</taxon>
    </lineage>
</organism>
<dbReference type="AlphaFoldDB" id="A0A317DZQ6"/>
<sequence>MTSEDQRKDADPQPVPPAEAYETLAYGYAEGGKPPPAFVRYVGYGLLALAVVSAVLVLYMVYGFGWAGVVGLLLTAGVGAAVGFGLTFIPVWRADWRKALRLGFASLLALGALWGTHGGVYGDARQKRATFEALAGAKTPAEARARLGAITTGNRYATFLVFAMDRAAATRASARTLLDSAQIGSVDWNIANLDPADKTGLTALHSRLLDSDVLLSGMPDQLQALYKREGEEIMAAAAHLELSPEFRANAQANMLQRQREYLAFYVALSLTTRKAVSELAGIANGLAQGKATRGADGKLVYGDDKTRATVEGHIAELDKARAAVVKLVEAAKLLDQKYDATGR</sequence>
<feature type="transmembrane region" description="Helical" evidence="1">
    <location>
        <begin position="68"/>
        <end position="92"/>
    </location>
</feature>
<dbReference type="Proteomes" id="UP000246077">
    <property type="component" value="Unassembled WGS sequence"/>
</dbReference>
<keyword evidence="3" id="KW-1185">Reference proteome</keyword>
<accession>A0A317DZQ6</accession>
<dbReference type="OrthoDB" id="9925509at2"/>
<protein>
    <submittedName>
        <fullName evidence="2">Uncharacterized protein</fullName>
    </submittedName>
</protein>
<keyword evidence="1" id="KW-0812">Transmembrane</keyword>
<evidence type="ECO:0000313" key="2">
    <source>
        <dbReference type="EMBL" id="PWR19842.1"/>
    </source>
</evidence>
<keyword evidence="1" id="KW-0472">Membrane</keyword>
<gene>
    <name evidence="2" type="ORF">DKG75_15410</name>
</gene>
<dbReference type="RefSeq" id="WP_109922017.1">
    <property type="nucleotide sequence ID" value="NZ_QGLF01000004.1"/>
</dbReference>
<dbReference type="EMBL" id="QGLF01000004">
    <property type="protein sequence ID" value="PWR19842.1"/>
    <property type="molecule type" value="Genomic_DNA"/>
</dbReference>
<name>A0A317DZQ6_9PROT</name>
<feature type="transmembrane region" description="Helical" evidence="1">
    <location>
        <begin position="41"/>
        <end position="62"/>
    </location>
</feature>
<evidence type="ECO:0000313" key="3">
    <source>
        <dbReference type="Proteomes" id="UP000246077"/>
    </source>
</evidence>